<dbReference type="RefSeq" id="WP_106228082.1">
    <property type="nucleotide sequence ID" value="NZ_PVTV01000015.1"/>
</dbReference>
<dbReference type="AlphaFoldDB" id="A0A2T0XDS8"/>
<dbReference type="OrthoDB" id="9808822at2"/>
<name>A0A2T0XDS8_9BURK</name>
<evidence type="ECO:0000313" key="1">
    <source>
        <dbReference type="EMBL" id="PRY97099.1"/>
    </source>
</evidence>
<comment type="caution">
    <text evidence="1">The sequence shown here is derived from an EMBL/GenBank/DDBJ whole genome shotgun (WGS) entry which is preliminary data.</text>
</comment>
<reference evidence="1 2" key="1">
    <citation type="submission" date="2018-03" db="EMBL/GenBank/DDBJ databases">
        <title>Genomic Encyclopedia of Type Strains, Phase III (KMG-III): the genomes of soil and plant-associated and newly described type strains.</title>
        <authorList>
            <person name="Whitman W."/>
        </authorList>
    </citation>
    <scope>NUCLEOTIDE SEQUENCE [LARGE SCALE GENOMIC DNA]</scope>
    <source>
        <strain evidence="1 2">MWH-P2sevCIIIb</strain>
    </source>
</reference>
<protein>
    <submittedName>
        <fullName evidence="1">Uncharacterized protein</fullName>
    </submittedName>
</protein>
<accession>A0A2T0XDS8</accession>
<keyword evidence="2" id="KW-1185">Reference proteome</keyword>
<evidence type="ECO:0000313" key="2">
    <source>
        <dbReference type="Proteomes" id="UP000238308"/>
    </source>
</evidence>
<gene>
    <name evidence="1" type="ORF">BCM14_2239</name>
</gene>
<dbReference type="EMBL" id="PVTV01000015">
    <property type="protein sequence ID" value="PRY97099.1"/>
    <property type="molecule type" value="Genomic_DNA"/>
</dbReference>
<dbReference type="Proteomes" id="UP000238308">
    <property type="component" value="Unassembled WGS sequence"/>
</dbReference>
<organism evidence="1 2">
    <name type="scientific">Jezberella montanilacus</name>
    <dbReference type="NCBI Taxonomy" id="323426"/>
    <lineage>
        <taxon>Bacteria</taxon>
        <taxon>Pseudomonadati</taxon>
        <taxon>Pseudomonadota</taxon>
        <taxon>Betaproteobacteria</taxon>
        <taxon>Burkholderiales</taxon>
        <taxon>Alcaligenaceae</taxon>
        <taxon>Jezberella</taxon>
    </lineage>
</organism>
<sequence>MPSRIPIALVLLDESACATVLSNLQRQASLNQIIIISDILEFCSLAGGDRYLYVPRLVSSNSDGSCLCCGLNSALGDHLRRIFFQALANKSRKLAGVVVLSGQADPENIKFTLKHTPFLGQRYRYAGTLDVRVASAGAALAESLTDPSSMQGVEEMLLHTLH</sequence>
<proteinExistence type="predicted"/>